<evidence type="ECO:0000313" key="3">
    <source>
        <dbReference type="Proteomes" id="UP000183376"/>
    </source>
</evidence>
<dbReference type="OrthoDB" id="3540574at2"/>
<feature type="chain" id="PRO_5009245394" description="Secreted protein" evidence="1">
    <location>
        <begin position="26"/>
        <end position="88"/>
    </location>
</feature>
<accession>A0A1G9R939</accession>
<organism evidence="2 3">
    <name type="scientific">Allokutzneria albata</name>
    <name type="common">Kibdelosporangium albatum</name>
    <dbReference type="NCBI Taxonomy" id="211114"/>
    <lineage>
        <taxon>Bacteria</taxon>
        <taxon>Bacillati</taxon>
        <taxon>Actinomycetota</taxon>
        <taxon>Actinomycetes</taxon>
        <taxon>Pseudonocardiales</taxon>
        <taxon>Pseudonocardiaceae</taxon>
        <taxon>Allokutzneria</taxon>
    </lineage>
</organism>
<dbReference type="RefSeq" id="WP_063766553.1">
    <property type="nucleotide sequence ID" value="NZ_JOEF01000006.1"/>
</dbReference>
<evidence type="ECO:0008006" key="4">
    <source>
        <dbReference type="Google" id="ProtNLM"/>
    </source>
</evidence>
<keyword evidence="3" id="KW-1185">Reference proteome</keyword>
<proteinExistence type="predicted"/>
<evidence type="ECO:0000256" key="1">
    <source>
        <dbReference type="SAM" id="SignalP"/>
    </source>
</evidence>
<dbReference type="AlphaFoldDB" id="A0A1G9R939"/>
<evidence type="ECO:0000313" key="2">
    <source>
        <dbReference type="EMBL" id="SDM19799.1"/>
    </source>
</evidence>
<dbReference type="InterPro" id="IPR045935">
    <property type="entry name" value="DUF6355"/>
</dbReference>
<sequence>MNIRAAAVAALSLAAMSLAVPSANAAPGCGGYWNDATYAYYTHCGPTSVLIDVDVAWGADFTRCVGPNSTTNIGLWPRTRNAWYVRPC</sequence>
<dbReference type="EMBL" id="LT629701">
    <property type="protein sequence ID" value="SDM19799.1"/>
    <property type="molecule type" value="Genomic_DNA"/>
</dbReference>
<dbReference type="Proteomes" id="UP000183376">
    <property type="component" value="Chromosome I"/>
</dbReference>
<name>A0A1G9R939_ALLAB</name>
<dbReference type="Pfam" id="PF19882">
    <property type="entry name" value="DUF6355"/>
    <property type="match status" value="1"/>
</dbReference>
<reference evidence="2 3" key="1">
    <citation type="submission" date="2016-10" db="EMBL/GenBank/DDBJ databases">
        <authorList>
            <person name="de Groot N.N."/>
        </authorList>
    </citation>
    <scope>NUCLEOTIDE SEQUENCE [LARGE SCALE GENOMIC DNA]</scope>
    <source>
        <strain evidence="2 3">DSM 44149</strain>
    </source>
</reference>
<gene>
    <name evidence="2" type="ORF">SAMN04489726_0309</name>
</gene>
<protein>
    <recommendedName>
        <fullName evidence="4">Secreted protein</fullName>
    </recommendedName>
</protein>
<keyword evidence="1" id="KW-0732">Signal</keyword>
<dbReference type="STRING" id="211114.SAMN04489726_0309"/>
<feature type="signal peptide" evidence="1">
    <location>
        <begin position="1"/>
        <end position="25"/>
    </location>
</feature>